<proteinExistence type="predicted"/>
<reference evidence="2" key="1">
    <citation type="submission" date="2022-04" db="EMBL/GenBank/DDBJ databases">
        <title>Consumption of N2O by Flavobacterium azooxidireducens sp. nov. isolated from Decomposing Leaf Litter of Phragmites australis (Cav.).</title>
        <authorList>
            <person name="Behrendt U."/>
            <person name="Spanner T."/>
            <person name="Augustin J."/>
            <person name="Horn M.A."/>
            <person name="Kolb S."/>
            <person name="Ulrich A."/>
        </authorList>
    </citation>
    <scope>NUCLEOTIDE SEQUENCE</scope>
    <source>
        <strain evidence="2">IGB 4-14</strain>
    </source>
</reference>
<dbReference type="EMBL" id="CP096205">
    <property type="protein sequence ID" value="UPQ78870.1"/>
    <property type="molecule type" value="Genomic_DNA"/>
</dbReference>
<sequence>MKRRESKNNFIYFGIAIVAITFLFVLFSYEKPSRFCKNELFIISTDSLLKFNLKLNQLKDSLAKDVEHFFYDSDICDKNINFGLILSNKEVVNVSVFKECDLNLLMSNRNRFSILLNHKGQLLLDEDMTTIDSIPNKILKQFINDYSGYEKHYSPYQNLHNQSFFVNWRLLTPKDSIEKVLLKTQEGFVKIYDELANKRYSKNLCELNEKELFELKNGFDCHLVLDFFPLPPPPPPPTIIK</sequence>
<evidence type="ECO:0000313" key="2">
    <source>
        <dbReference type="EMBL" id="UPQ78870.1"/>
    </source>
</evidence>
<dbReference type="Proteomes" id="UP000830583">
    <property type="component" value="Chromosome"/>
</dbReference>
<evidence type="ECO:0000313" key="3">
    <source>
        <dbReference type="Proteomes" id="UP000830583"/>
    </source>
</evidence>
<organism evidence="2 3">
    <name type="scientific">Flavobacterium azooxidireducens</name>
    <dbReference type="NCBI Taxonomy" id="1871076"/>
    <lineage>
        <taxon>Bacteria</taxon>
        <taxon>Pseudomonadati</taxon>
        <taxon>Bacteroidota</taxon>
        <taxon>Flavobacteriia</taxon>
        <taxon>Flavobacteriales</taxon>
        <taxon>Flavobacteriaceae</taxon>
        <taxon>Flavobacterium</taxon>
    </lineage>
</organism>
<name>A0ABY4KEX2_9FLAO</name>
<dbReference type="RefSeq" id="WP_248433836.1">
    <property type="nucleotide sequence ID" value="NZ_CP096205.1"/>
</dbReference>
<keyword evidence="1" id="KW-0472">Membrane</keyword>
<protein>
    <recommendedName>
        <fullName evidence="4">DUF4230 domain-containing protein</fullName>
    </recommendedName>
</protein>
<keyword evidence="3" id="KW-1185">Reference proteome</keyword>
<accession>A0ABY4KEX2</accession>
<feature type="transmembrane region" description="Helical" evidence="1">
    <location>
        <begin position="9"/>
        <end position="29"/>
    </location>
</feature>
<keyword evidence="1" id="KW-1133">Transmembrane helix</keyword>
<gene>
    <name evidence="2" type="ORF">M0M57_14775</name>
</gene>
<keyword evidence="1" id="KW-0812">Transmembrane</keyword>
<evidence type="ECO:0000256" key="1">
    <source>
        <dbReference type="SAM" id="Phobius"/>
    </source>
</evidence>
<evidence type="ECO:0008006" key="4">
    <source>
        <dbReference type="Google" id="ProtNLM"/>
    </source>
</evidence>